<evidence type="ECO:0000313" key="1">
    <source>
        <dbReference type="EMBL" id="GMN24697.1"/>
    </source>
</evidence>
<dbReference type="Gramene" id="FCD_00028672-RA">
    <property type="protein sequence ID" value="FCD_00028672-RA:cds"/>
    <property type="gene ID" value="FCD_00028672"/>
</dbReference>
<comment type="caution">
    <text evidence="1">The sequence shown here is derived from an EMBL/GenBank/DDBJ whole genome shotgun (WGS) entry which is preliminary data.</text>
</comment>
<evidence type="ECO:0000313" key="2">
    <source>
        <dbReference type="Proteomes" id="UP001187192"/>
    </source>
</evidence>
<gene>
    <name evidence="1" type="ORF">TIFTF001_045882</name>
</gene>
<dbReference type="AlphaFoldDB" id="A0AA87YWN1"/>
<dbReference type="EMBL" id="BTGU01004278">
    <property type="protein sequence ID" value="GMN24697.1"/>
    <property type="molecule type" value="Genomic_DNA"/>
</dbReference>
<sequence>MVTDLLMEPSDRDRIAHNPRQCCHAVFANHRACLLLRDLETVALSEISSRNFRMVWCRSS</sequence>
<reference evidence="1" key="1">
    <citation type="submission" date="2023-07" db="EMBL/GenBank/DDBJ databases">
        <title>draft genome sequence of fig (Ficus carica).</title>
        <authorList>
            <person name="Takahashi T."/>
            <person name="Nishimura K."/>
        </authorList>
    </citation>
    <scope>NUCLEOTIDE SEQUENCE</scope>
</reference>
<name>A0AA87YWN1_FICCA</name>
<proteinExistence type="predicted"/>
<accession>A0AA87YWN1</accession>
<keyword evidence="2" id="KW-1185">Reference proteome</keyword>
<dbReference type="Gramene" id="FCD_00036440-RA">
    <property type="protein sequence ID" value="FCD_00036440-RA:cds"/>
    <property type="gene ID" value="FCD_00036440"/>
</dbReference>
<organism evidence="1 2">
    <name type="scientific">Ficus carica</name>
    <name type="common">Common fig</name>
    <dbReference type="NCBI Taxonomy" id="3494"/>
    <lineage>
        <taxon>Eukaryota</taxon>
        <taxon>Viridiplantae</taxon>
        <taxon>Streptophyta</taxon>
        <taxon>Embryophyta</taxon>
        <taxon>Tracheophyta</taxon>
        <taxon>Spermatophyta</taxon>
        <taxon>Magnoliopsida</taxon>
        <taxon>eudicotyledons</taxon>
        <taxon>Gunneridae</taxon>
        <taxon>Pentapetalae</taxon>
        <taxon>rosids</taxon>
        <taxon>fabids</taxon>
        <taxon>Rosales</taxon>
        <taxon>Moraceae</taxon>
        <taxon>Ficeae</taxon>
        <taxon>Ficus</taxon>
    </lineage>
</organism>
<dbReference type="Proteomes" id="UP001187192">
    <property type="component" value="Unassembled WGS sequence"/>
</dbReference>
<protein>
    <submittedName>
        <fullName evidence="1">Uncharacterized protein</fullName>
    </submittedName>
</protein>